<dbReference type="InterPro" id="IPR001451">
    <property type="entry name" value="Hexapep"/>
</dbReference>
<dbReference type="PANTHER" id="PTHR23416">
    <property type="entry name" value="SIALIC ACID SYNTHASE-RELATED"/>
    <property type="match status" value="1"/>
</dbReference>
<sequence>MIEAMPDSFAAKRAKKRAFQLGLDLKGGDGGRWTVDIEEEKCLVREGLSEKPDLLLQGEAGTFMRCAQGRQGWLLAFLSGELKFRGNPMLLDRLHGLFPGLFETARDVSDGKTPPVAAFLRLLLVHLATGAVGLRGSIKSLYHSARHRVPIICSNRLTVAALKELDFKNGFLSMGTGFLRWEDACRNEISILNVKGRLSVNGEVVVAPNARIFISPRGHLQFKGQCIVGPYTEIHCSNAITIGNGCLISDYTRVLDSDRHTVIVDNTPVNPDKEIVIGDHVWIGASCIIKKGVHIGSGSIVAAGSLVAGDVPPHTLVAGMPAKVLRENVDWDPVPLK</sequence>
<evidence type="ECO:0000259" key="1">
    <source>
        <dbReference type="Pfam" id="PF02036"/>
    </source>
</evidence>
<dbReference type="EMBL" id="LYVF01000106">
    <property type="protein sequence ID" value="OAT83621.1"/>
    <property type="molecule type" value="Genomic_DNA"/>
</dbReference>
<name>A0A1B7LFZ4_9FIRM</name>
<evidence type="ECO:0000313" key="3">
    <source>
        <dbReference type="Proteomes" id="UP000078532"/>
    </source>
</evidence>
<dbReference type="Pfam" id="PF00132">
    <property type="entry name" value="Hexapep"/>
    <property type="match status" value="1"/>
</dbReference>
<keyword evidence="3" id="KW-1185">Reference proteome</keyword>
<gene>
    <name evidence="2" type="ORF">A6M21_08025</name>
</gene>
<reference evidence="2 3" key="1">
    <citation type="submission" date="2016-04" db="EMBL/GenBank/DDBJ databases">
        <authorList>
            <person name="Evans L.H."/>
            <person name="Alamgir A."/>
            <person name="Owens N."/>
            <person name="Weber N.D."/>
            <person name="Virtaneva K."/>
            <person name="Barbian K."/>
            <person name="Babar A."/>
            <person name="Rosenke K."/>
        </authorList>
    </citation>
    <scope>NUCLEOTIDE SEQUENCE [LARGE SCALE GENOMIC DNA]</scope>
    <source>
        <strain evidence="2 3">LMa1</strain>
    </source>
</reference>
<feature type="domain" description="SCP2" evidence="1">
    <location>
        <begin position="11"/>
        <end position="98"/>
    </location>
</feature>
<dbReference type="Proteomes" id="UP000078532">
    <property type="component" value="Unassembled WGS sequence"/>
</dbReference>
<dbReference type="Gene3D" id="2.160.10.10">
    <property type="entry name" value="Hexapeptide repeat proteins"/>
    <property type="match status" value="1"/>
</dbReference>
<dbReference type="Pfam" id="PF02036">
    <property type="entry name" value="SCP2"/>
    <property type="match status" value="1"/>
</dbReference>
<dbReference type="SUPFAM" id="SSF55718">
    <property type="entry name" value="SCP-like"/>
    <property type="match status" value="1"/>
</dbReference>
<accession>A0A1B7LFZ4</accession>
<proteinExistence type="predicted"/>
<evidence type="ECO:0000313" key="2">
    <source>
        <dbReference type="EMBL" id="OAT83621.1"/>
    </source>
</evidence>
<dbReference type="InterPro" id="IPR003033">
    <property type="entry name" value="SCP2_sterol-bd_dom"/>
</dbReference>
<dbReference type="InterPro" id="IPR011004">
    <property type="entry name" value="Trimer_LpxA-like_sf"/>
</dbReference>
<dbReference type="STRING" id="1838280.A6M21_08025"/>
<dbReference type="SUPFAM" id="SSF51161">
    <property type="entry name" value="Trimeric LpxA-like enzymes"/>
    <property type="match status" value="1"/>
</dbReference>
<protein>
    <recommendedName>
        <fullName evidence="1">SCP2 domain-containing protein</fullName>
    </recommendedName>
</protein>
<dbReference type="Gene3D" id="3.30.1050.10">
    <property type="entry name" value="SCP2 sterol-binding domain"/>
    <property type="match status" value="1"/>
</dbReference>
<organism evidence="2 3">
    <name type="scientific">Desulfotomaculum copahuensis</name>
    <dbReference type="NCBI Taxonomy" id="1838280"/>
    <lineage>
        <taxon>Bacteria</taxon>
        <taxon>Bacillati</taxon>
        <taxon>Bacillota</taxon>
        <taxon>Clostridia</taxon>
        <taxon>Eubacteriales</taxon>
        <taxon>Desulfotomaculaceae</taxon>
        <taxon>Desulfotomaculum</taxon>
    </lineage>
</organism>
<comment type="caution">
    <text evidence="2">The sequence shown here is derived from an EMBL/GenBank/DDBJ whole genome shotgun (WGS) entry which is preliminary data.</text>
</comment>
<dbReference type="CDD" id="cd04647">
    <property type="entry name" value="LbH_MAT_like"/>
    <property type="match status" value="1"/>
</dbReference>
<dbReference type="InterPro" id="IPR036527">
    <property type="entry name" value="SCP2_sterol-bd_dom_sf"/>
</dbReference>
<dbReference type="PANTHER" id="PTHR23416:SF78">
    <property type="entry name" value="LIPOPOLYSACCHARIDE BIOSYNTHESIS O-ACETYL TRANSFERASE WBBJ-RELATED"/>
    <property type="match status" value="1"/>
</dbReference>
<dbReference type="AlphaFoldDB" id="A0A1B7LFZ4"/>
<dbReference type="InterPro" id="IPR051159">
    <property type="entry name" value="Hexapeptide_acetyltransf"/>
</dbReference>